<dbReference type="EMBL" id="QZWG01000010">
    <property type="protein sequence ID" value="RZB88548.1"/>
    <property type="molecule type" value="Genomic_DNA"/>
</dbReference>
<evidence type="ECO:0008006" key="4">
    <source>
        <dbReference type="Google" id="ProtNLM"/>
    </source>
</evidence>
<dbReference type="EMBL" id="QZWG01000010">
    <property type="protein sequence ID" value="RZB88553.1"/>
    <property type="molecule type" value="Genomic_DNA"/>
</dbReference>
<feature type="signal peptide" evidence="1">
    <location>
        <begin position="1"/>
        <end position="22"/>
    </location>
</feature>
<protein>
    <recommendedName>
        <fullName evidence="4">Secreted protein</fullName>
    </recommendedName>
</protein>
<reference evidence="2 3" key="1">
    <citation type="submission" date="2018-09" db="EMBL/GenBank/DDBJ databases">
        <title>A high-quality reference genome of wild soybean provides a powerful tool to mine soybean genomes.</title>
        <authorList>
            <person name="Xie M."/>
            <person name="Chung C.Y.L."/>
            <person name="Li M.-W."/>
            <person name="Wong F.-L."/>
            <person name="Chan T.-F."/>
            <person name="Lam H.-M."/>
        </authorList>
    </citation>
    <scope>NUCLEOTIDE SEQUENCE [LARGE SCALE GENOMIC DNA]</scope>
    <source>
        <strain evidence="3">cv. W05</strain>
        <tissue evidence="2">Hypocotyl of etiolated seedlings</tissue>
    </source>
</reference>
<gene>
    <name evidence="2" type="ORF">D0Y65_027802</name>
</gene>
<dbReference type="EMBL" id="QZWG01000010">
    <property type="protein sequence ID" value="RZB88552.1"/>
    <property type="molecule type" value="Genomic_DNA"/>
</dbReference>
<feature type="chain" id="PRO_5036354021" description="Secreted protein" evidence="1">
    <location>
        <begin position="23"/>
        <end position="95"/>
    </location>
</feature>
<dbReference type="Proteomes" id="UP000289340">
    <property type="component" value="Chromosome 10"/>
</dbReference>
<name>A0A445IR90_GLYSO</name>
<evidence type="ECO:0000313" key="2">
    <source>
        <dbReference type="EMBL" id="RZB88548.1"/>
    </source>
</evidence>
<organism evidence="2 3">
    <name type="scientific">Glycine soja</name>
    <name type="common">Wild soybean</name>
    <dbReference type="NCBI Taxonomy" id="3848"/>
    <lineage>
        <taxon>Eukaryota</taxon>
        <taxon>Viridiplantae</taxon>
        <taxon>Streptophyta</taxon>
        <taxon>Embryophyta</taxon>
        <taxon>Tracheophyta</taxon>
        <taxon>Spermatophyta</taxon>
        <taxon>Magnoliopsida</taxon>
        <taxon>eudicotyledons</taxon>
        <taxon>Gunneridae</taxon>
        <taxon>Pentapetalae</taxon>
        <taxon>rosids</taxon>
        <taxon>fabids</taxon>
        <taxon>Fabales</taxon>
        <taxon>Fabaceae</taxon>
        <taxon>Papilionoideae</taxon>
        <taxon>50 kb inversion clade</taxon>
        <taxon>NPAAA clade</taxon>
        <taxon>indigoferoid/millettioid clade</taxon>
        <taxon>Phaseoleae</taxon>
        <taxon>Glycine</taxon>
        <taxon>Glycine subgen. Soja</taxon>
    </lineage>
</organism>
<keyword evidence="1" id="KW-0732">Signal</keyword>
<accession>A0A445IR90</accession>
<evidence type="ECO:0000256" key="1">
    <source>
        <dbReference type="SAM" id="SignalP"/>
    </source>
</evidence>
<dbReference type="EMBL" id="QZWG01000010">
    <property type="protein sequence ID" value="RZB88551.1"/>
    <property type="molecule type" value="Genomic_DNA"/>
</dbReference>
<evidence type="ECO:0000313" key="3">
    <source>
        <dbReference type="Proteomes" id="UP000289340"/>
    </source>
</evidence>
<keyword evidence="3" id="KW-1185">Reference proteome</keyword>
<dbReference type="EMBL" id="QZWG01000010">
    <property type="protein sequence ID" value="RZB88549.1"/>
    <property type="molecule type" value="Genomic_DNA"/>
</dbReference>
<proteinExistence type="predicted"/>
<comment type="caution">
    <text evidence="2">The sequence shown here is derived from an EMBL/GenBank/DDBJ whole genome shotgun (WGS) entry which is preliminary data.</text>
</comment>
<dbReference type="EMBL" id="QZWG01000010">
    <property type="protein sequence ID" value="RZB88550.1"/>
    <property type="molecule type" value="Genomic_DNA"/>
</dbReference>
<sequence>MHKMFCIQNTIILLLFESPTRCNYTLWIIHARACNEIRFVKRQYCRFGWYNEDPQVSKNTKGKKESMAQCHNNEYLKSMYWNKHGLPFRYIASWR</sequence>
<dbReference type="AlphaFoldDB" id="A0A445IR90"/>